<sequence length="196" mass="21608">MAPNGETIVGSNYSRTNNFSKSKPPKLSFSSDSLKRTVSDISYELSKEAVDQDLKSLPPISEVENAKCECCGMSEECTPEYIDRVRDKFLGKWICGLCSEAVKEEVEKNGGDKEEALNAHISACVRFNKYSRPYPVLFQAEAMREMLKKSKMEGRGMRAKSISPRDKGGAKGKGGIARSSSCIPAITREMDDLSMA</sequence>
<dbReference type="InterPro" id="IPR012876">
    <property type="entry name" value="DUF1677_pln"/>
</dbReference>
<feature type="region of interest" description="Disordered" evidence="1">
    <location>
        <begin position="150"/>
        <end position="183"/>
    </location>
</feature>
<dbReference type="Pfam" id="PF07911">
    <property type="entry name" value="DUF1677"/>
    <property type="match status" value="1"/>
</dbReference>
<dbReference type="EMBL" id="PJQY01000151">
    <property type="protein sequence ID" value="PQQ17464.1"/>
    <property type="molecule type" value="Genomic_DNA"/>
</dbReference>
<gene>
    <name evidence="2" type="ORF">Pyn_39491</name>
</gene>
<dbReference type="STRING" id="2094558.A0A314ZIW2"/>
<evidence type="ECO:0000256" key="1">
    <source>
        <dbReference type="SAM" id="MobiDB-lite"/>
    </source>
</evidence>
<evidence type="ECO:0000313" key="3">
    <source>
        <dbReference type="Proteomes" id="UP000250321"/>
    </source>
</evidence>
<evidence type="ECO:0000313" key="2">
    <source>
        <dbReference type="EMBL" id="PQQ17464.1"/>
    </source>
</evidence>
<reference evidence="2 3" key="1">
    <citation type="submission" date="2018-02" db="EMBL/GenBank/DDBJ databases">
        <title>Draft genome of wild Prunus yedoensis var. nudiflora.</title>
        <authorList>
            <person name="Baek S."/>
            <person name="Kim J.-H."/>
            <person name="Choi K."/>
            <person name="Kim G.-B."/>
            <person name="Cho A."/>
            <person name="Jang H."/>
            <person name="Shin C.-H."/>
            <person name="Yu H.-J."/>
            <person name="Mun J.-H."/>
        </authorList>
    </citation>
    <scope>NUCLEOTIDE SEQUENCE [LARGE SCALE GENOMIC DNA]</scope>
    <source>
        <strain evidence="3">cv. Jeju island</strain>
        <tissue evidence="2">Leaf</tissue>
    </source>
</reference>
<feature type="compositionally biased region" description="Low complexity" evidence="1">
    <location>
        <begin position="19"/>
        <end position="32"/>
    </location>
</feature>
<feature type="compositionally biased region" description="Polar residues" evidence="1">
    <location>
        <begin position="9"/>
        <end position="18"/>
    </location>
</feature>
<accession>A0A314ZIW2</accession>
<dbReference type="AlphaFoldDB" id="A0A314ZIW2"/>
<comment type="caution">
    <text evidence="2">The sequence shown here is derived from an EMBL/GenBank/DDBJ whole genome shotgun (WGS) entry which is preliminary data.</text>
</comment>
<keyword evidence="3" id="KW-1185">Reference proteome</keyword>
<evidence type="ECO:0008006" key="4">
    <source>
        <dbReference type="Google" id="ProtNLM"/>
    </source>
</evidence>
<dbReference type="OrthoDB" id="673856at2759"/>
<feature type="region of interest" description="Disordered" evidence="1">
    <location>
        <begin position="1"/>
        <end position="32"/>
    </location>
</feature>
<proteinExistence type="predicted"/>
<dbReference type="PANTHER" id="PTHR33108:SF79">
    <property type="entry name" value="CASP-LIKE PROTEIN (DUF1677)"/>
    <property type="match status" value="1"/>
</dbReference>
<protein>
    <recommendedName>
        <fullName evidence="4">DUF1677 domain-containing protein</fullName>
    </recommendedName>
</protein>
<dbReference type="Proteomes" id="UP000250321">
    <property type="component" value="Unassembled WGS sequence"/>
</dbReference>
<name>A0A314ZIW2_PRUYE</name>
<dbReference type="PANTHER" id="PTHR33108">
    <property type="entry name" value="OS01G0745000 PROTEIN"/>
    <property type="match status" value="1"/>
</dbReference>
<organism evidence="2 3">
    <name type="scientific">Prunus yedoensis var. nudiflora</name>
    <dbReference type="NCBI Taxonomy" id="2094558"/>
    <lineage>
        <taxon>Eukaryota</taxon>
        <taxon>Viridiplantae</taxon>
        <taxon>Streptophyta</taxon>
        <taxon>Embryophyta</taxon>
        <taxon>Tracheophyta</taxon>
        <taxon>Spermatophyta</taxon>
        <taxon>Magnoliopsida</taxon>
        <taxon>eudicotyledons</taxon>
        <taxon>Gunneridae</taxon>
        <taxon>Pentapetalae</taxon>
        <taxon>rosids</taxon>
        <taxon>fabids</taxon>
        <taxon>Rosales</taxon>
        <taxon>Rosaceae</taxon>
        <taxon>Amygdaloideae</taxon>
        <taxon>Amygdaleae</taxon>
        <taxon>Prunus</taxon>
    </lineage>
</organism>